<protein>
    <submittedName>
        <fullName evidence="1">Uncharacterized protein</fullName>
    </submittedName>
</protein>
<organism evidence="1 2">
    <name type="scientific">Phytophthora cactorum</name>
    <dbReference type="NCBI Taxonomy" id="29920"/>
    <lineage>
        <taxon>Eukaryota</taxon>
        <taxon>Sar</taxon>
        <taxon>Stramenopiles</taxon>
        <taxon>Oomycota</taxon>
        <taxon>Peronosporomycetes</taxon>
        <taxon>Peronosporales</taxon>
        <taxon>Peronosporaceae</taxon>
        <taxon>Phytophthora</taxon>
    </lineage>
</organism>
<comment type="caution">
    <text evidence="1">The sequence shown here is derived from an EMBL/GenBank/DDBJ whole genome shotgun (WGS) entry which is preliminary data.</text>
</comment>
<proteinExistence type="predicted"/>
<dbReference type="AlphaFoldDB" id="A0A8T1BWX2"/>
<dbReference type="EMBL" id="RCMK01000818">
    <property type="protein sequence ID" value="KAG2911429.1"/>
    <property type="molecule type" value="Genomic_DNA"/>
</dbReference>
<reference evidence="1" key="1">
    <citation type="submission" date="2018-10" db="EMBL/GenBank/DDBJ databases">
        <title>Effector identification in a new, highly contiguous assembly of the strawberry crown rot pathogen Phytophthora cactorum.</title>
        <authorList>
            <person name="Armitage A.D."/>
            <person name="Nellist C.F."/>
            <person name="Bates H."/>
            <person name="Vickerstaff R.J."/>
            <person name="Harrison R.J."/>
        </authorList>
    </citation>
    <scope>NUCLEOTIDE SEQUENCE</scope>
    <source>
        <strain evidence="1">4040</strain>
    </source>
</reference>
<evidence type="ECO:0000313" key="1">
    <source>
        <dbReference type="EMBL" id="KAG2911429.1"/>
    </source>
</evidence>
<dbReference type="Proteomes" id="UP000736787">
    <property type="component" value="Unassembled WGS sequence"/>
</dbReference>
<evidence type="ECO:0000313" key="2">
    <source>
        <dbReference type="Proteomes" id="UP000736787"/>
    </source>
</evidence>
<name>A0A8T1BWX2_9STRA</name>
<gene>
    <name evidence="1" type="ORF">PC117_g19182</name>
</gene>
<sequence>MPACTEFFPYTALDHAEDVHSSVPASVDTREGSAQPQSPKWKTYANLMDSGLRVSRRWATRVGQDVATKTLGWVSAPP</sequence>
<accession>A0A8T1BWX2</accession>